<keyword evidence="3" id="KW-1185">Reference proteome</keyword>
<organism evidence="2 3">
    <name type="scientific">Solimicrobium silvestre</name>
    <dbReference type="NCBI Taxonomy" id="2099400"/>
    <lineage>
        <taxon>Bacteria</taxon>
        <taxon>Pseudomonadati</taxon>
        <taxon>Pseudomonadota</taxon>
        <taxon>Betaproteobacteria</taxon>
        <taxon>Burkholderiales</taxon>
        <taxon>Oxalobacteraceae</taxon>
        <taxon>Solimicrobium</taxon>
    </lineage>
</organism>
<feature type="signal peptide" evidence="1">
    <location>
        <begin position="1"/>
        <end position="25"/>
    </location>
</feature>
<dbReference type="Proteomes" id="UP000237839">
    <property type="component" value="Unassembled WGS sequence"/>
</dbReference>
<comment type="caution">
    <text evidence="2">The sequence shown here is derived from an EMBL/GenBank/DDBJ whole genome shotgun (WGS) entry which is preliminary data.</text>
</comment>
<dbReference type="AlphaFoldDB" id="A0A2S9H2Z2"/>
<proteinExistence type="predicted"/>
<dbReference type="RefSeq" id="WP_105530653.1">
    <property type="nucleotide sequence ID" value="NZ_PUGF01000003.1"/>
</dbReference>
<feature type="chain" id="PRO_5015765176" evidence="1">
    <location>
        <begin position="26"/>
        <end position="146"/>
    </location>
</feature>
<dbReference type="EMBL" id="PUGF01000003">
    <property type="protein sequence ID" value="PRC94327.1"/>
    <property type="molecule type" value="Genomic_DNA"/>
</dbReference>
<accession>A0A2S9H2Z2</accession>
<evidence type="ECO:0000256" key="1">
    <source>
        <dbReference type="SAM" id="SignalP"/>
    </source>
</evidence>
<evidence type="ECO:0000313" key="2">
    <source>
        <dbReference type="EMBL" id="PRC94327.1"/>
    </source>
</evidence>
<keyword evidence="1" id="KW-0732">Signal</keyword>
<reference evidence="2 3" key="1">
    <citation type="submission" date="2018-02" db="EMBL/GenBank/DDBJ databases">
        <title>Solimicrobium silvestre gen. nov., sp. nov., isolated from alpine forest soil.</title>
        <authorList>
            <person name="Margesin R."/>
            <person name="Albuquerque L."/>
            <person name="Zhang D.-C."/>
            <person name="Froufe H.J.C."/>
            <person name="Severino R."/>
            <person name="Roxo I."/>
            <person name="Egas C."/>
            <person name="Da Costa M.S."/>
        </authorList>
    </citation>
    <scope>NUCLEOTIDE SEQUENCE [LARGE SCALE GENOMIC DNA]</scope>
    <source>
        <strain evidence="2 3">S20-91</strain>
    </source>
</reference>
<sequence length="146" mass="16742">MFTINRLTKFFILSFCVISPWLVFAADKPFTGVFEGQGRGCYGKLFIKTKTIEWNTPFTVCKQTPYTILEKDFSTKSPHIAYLLKNSSEKACGLQVIEVKFNPEYPDYWKAIGYPTIDDFYNKNDPNSDTLSCSIWVLKGSQLMGF</sequence>
<name>A0A2S9H2Z2_9BURK</name>
<protein>
    <submittedName>
        <fullName evidence="2">Uncharacterized protein</fullName>
    </submittedName>
</protein>
<gene>
    <name evidence="2" type="ORF">S2091_0948</name>
</gene>
<dbReference type="OrthoDB" id="8759607at2"/>
<evidence type="ECO:0000313" key="3">
    <source>
        <dbReference type="Proteomes" id="UP000237839"/>
    </source>
</evidence>